<evidence type="ECO:0000256" key="5">
    <source>
        <dbReference type="PROSITE-ProRule" id="PRU00182"/>
    </source>
</evidence>
<accession>A0A9D1DLN8</accession>
<evidence type="ECO:0000256" key="1">
    <source>
        <dbReference type="ARBA" id="ARBA00000073"/>
    </source>
</evidence>
<sequence length="322" mass="36440">MKELTVGKNDAGQRLDRFVGKAVPLLPESLLQKYIRLKRIKLNGKGSKRDTRLNEGDVLSLYINDEFFEKPTERNSYLKVGAPRLDIVYEDENILLADKKPGVLCHSAGEWDYNTLIANIQAYAYQKGEWRPREENAFAPALCNRIDRNTGGIVIAAKNAEALRIINEKIKEREIEKYYLCVVRGRPKPAEGQLRGYIFKDAAKNRVYVRRKPEPGAKEALTYYRTLASQGGLSLVECRLGTGRTHQIRAQMAAAGTPLLGDGKYGSDRENKKLGEDGQLLCSYRLEFAFKTDAGALNYLNGRSFSVSRVDFAEKYFPDIRF</sequence>
<dbReference type="EC" id="5.4.99.-" evidence="6"/>
<keyword evidence="3 6" id="KW-0413">Isomerase</keyword>
<comment type="catalytic activity">
    <reaction evidence="1 6">
        <text>a uridine in RNA = a pseudouridine in RNA</text>
        <dbReference type="Rhea" id="RHEA:48348"/>
        <dbReference type="Rhea" id="RHEA-COMP:12068"/>
        <dbReference type="Rhea" id="RHEA-COMP:12069"/>
        <dbReference type="ChEBI" id="CHEBI:65314"/>
        <dbReference type="ChEBI" id="CHEBI:65315"/>
    </reaction>
</comment>
<dbReference type="SUPFAM" id="SSF55174">
    <property type="entry name" value="Alpha-L RNA-binding motif"/>
    <property type="match status" value="1"/>
</dbReference>
<feature type="active site" evidence="4">
    <location>
        <position position="147"/>
    </location>
</feature>
<dbReference type="Gene3D" id="3.10.290.10">
    <property type="entry name" value="RNA-binding S4 domain"/>
    <property type="match status" value="1"/>
</dbReference>
<evidence type="ECO:0000313" key="8">
    <source>
        <dbReference type="EMBL" id="HIR55152.1"/>
    </source>
</evidence>
<dbReference type="GO" id="GO:0140098">
    <property type="term" value="F:catalytic activity, acting on RNA"/>
    <property type="evidence" value="ECO:0007669"/>
    <property type="project" value="UniProtKB-ARBA"/>
</dbReference>
<dbReference type="Gene3D" id="3.30.2350.10">
    <property type="entry name" value="Pseudouridine synthase"/>
    <property type="match status" value="1"/>
</dbReference>
<gene>
    <name evidence="8" type="ORF">IAD36_06140</name>
</gene>
<evidence type="ECO:0000256" key="6">
    <source>
        <dbReference type="RuleBase" id="RU362028"/>
    </source>
</evidence>
<reference evidence="8" key="2">
    <citation type="journal article" date="2021" name="PeerJ">
        <title>Extensive microbial diversity within the chicken gut microbiome revealed by metagenomics and culture.</title>
        <authorList>
            <person name="Gilroy R."/>
            <person name="Ravi A."/>
            <person name="Getino M."/>
            <person name="Pursley I."/>
            <person name="Horton D.L."/>
            <person name="Alikhan N.F."/>
            <person name="Baker D."/>
            <person name="Gharbi K."/>
            <person name="Hall N."/>
            <person name="Watson M."/>
            <person name="Adriaenssens E.M."/>
            <person name="Foster-Nyarko E."/>
            <person name="Jarju S."/>
            <person name="Secka A."/>
            <person name="Antonio M."/>
            <person name="Oren A."/>
            <person name="Chaudhuri R.R."/>
            <person name="La Ragione R."/>
            <person name="Hildebrand F."/>
            <person name="Pallen M.J."/>
        </authorList>
    </citation>
    <scope>NUCLEOTIDE SEQUENCE</scope>
    <source>
        <strain evidence="8">ChiGjej3B3-7149</strain>
    </source>
</reference>
<dbReference type="InterPro" id="IPR020103">
    <property type="entry name" value="PsdUridine_synth_cat_dom_sf"/>
</dbReference>
<dbReference type="GO" id="GO:0006396">
    <property type="term" value="P:RNA processing"/>
    <property type="evidence" value="ECO:0007669"/>
    <property type="project" value="UniProtKB-ARBA"/>
</dbReference>
<comment type="caution">
    <text evidence="8">The sequence shown here is derived from an EMBL/GenBank/DDBJ whole genome shotgun (WGS) entry which is preliminary data.</text>
</comment>
<name>A0A9D1DLN8_9FIRM</name>
<reference evidence="8" key="1">
    <citation type="submission" date="2020-10" db="EMBL/GenBank/DDBJ databases">
        <authorList>
            <person name="Gilroy R."/>
        </authorList>
    </citation>
    <scope>NUCLEOTIDE SEQUENCE</scope>
    <source>
        <strain evidence="8">ChiGjej3B3-7149</strain>
    </source>
</reference>
<dbReference type="Pfam" id="PF00849">
    <property type="entry name" value="PseudoU_synth_2"/>
    <property type="match status" value="1"/>
</dbReference>
<dbReference type="NCBIfam" id="TIGR00005">
    <property type="entry name" value="rluA_subfam"/>
    <property type="match status" value="1"/>
</dbReference>
<dbReference type="CDD" id="cd00165">
    <property type="entry name" value="S4"/>
    <property type="match status" value="1"/>
</dbReference>
<dbReference type="EMBL" id="DVHH01000152">
    <property type="protein sequence ID" value="HIR55152.1"/>
    <property type="molecule type" value="Genomic_DNA"/>
</dbReference>
<dbReference type="InterPro" id="IPR006145">
    <property type="entry name" value="PsdUridine_synth_RsuA/RluA"/>
</dbReference>
<comment type="similarity">
    <text evidence="2 6">Belongs to the pseudouridine synthase RluA family.</text>
</comment>
<comment type="function">
    <text evidence="6">Responsible for synthesis of pseudouridine from uracil.</text>
</comment>
<evidence type="ECO:0000259" key="7">
    <source>
        <dbReference type="Pfam" id="PF00849"/>
    </source>
</evidence>
<dbReference type="AlphaFoldDB" id="A0A9D1DLN8"/>
<evidence type="ECO:0000256" key="2">
    <source>
        <dbReference type="ARBA" id="ARBA00010876"/>
    </source>
</evidence>
<dbReference type="GO" id="GO:0001522">
    <property type="term" value="P:pseudouridine synthesis"/>
    <property type="evidence" value="ECO:0007669"/>
    <property type="project" value="InterPro"/>
</dbReference>
<evidence type="ECO:0000256" key="4">
    <source>
        <dbReference type="PIRSR" id="PIRSR606225-1"/>
    </source>
</evidence>
<proteinExistence type="inferred from homology"/>
<dbReference type="GO" id="GO:0009982">
    <property type="term" value="F:pseudouridine synthase activity"/>
    <property type="evidence" value="ECO:0007669"/>
    <property type="project" value="InterPro"/>
</dbReference>
<protein>
    <recommendedName>
        <fullName evidence="6">Pseudouridine synthase</fullName>
        <ecNumber evidence="6">5.4.99.-</ecNumber>
    </recommendedName>
</protein>
<dbReference type="Proteomes" id="UP000824238">
    <property type="component" value="Unassembled WGS sequence"/>
</dbReference>
<dbReference type="InterPro" id="IPR036986">
    <property type="entry name" value="S4_RNA-bd_sf"/>
</dbReference>
<feature type="domain" description="Pseudouridine synthase RsuA/RluA-like" evidence="7">
    <location>
        <begin position="93"/>
        <end position="254"/>
    </location>
</feature>
<dbReference type="InterPro" id="IPR006225">
    <property type="entry name" value="PsdUridine_synth_RluC/D"/>
</dbReference>
<dbReference type="InterPro" id="IPR050188">
    <property type="entry name" value="RluA_PseudoU_synthase"/>
</dbReference>
<dbReference type="PROSITE" id="PS50889">
    <property type="entry name" value="S4"/>
    <property type="match status" value="1"/>
</dbReference>
<evidence type="ECO:0000256" key="3">
    <source>
        <dbReference type="ARBA" id="ARBA00023235"/>
    </source>
</evidence>
<dbReference type="PANTHER" id="PTHR21600:SF83">
    <property type="entry name" value="PSEUDOURIDYLATE SYNTHASE RPUSD4, MITOCHONDRIAL"/>
    <property type="match status" value="1"/>
</dbReference>
<dbReference type="SUPFAM" id="SSF55120">
    <property type="entry name" value="Pseudouridine synthase"/>
    <property type="match status" value="1"/>
</dbReference>
<dbReference type="PANTHER" id="PTHR21600">
    <property type="entry name" value="MITOCHONDRIAL RNA PSEUDOURIDINE SYNTHASE"/>
    <property type="match status" value="1"/>
</dbReference>
<keyword evidence="5" id="KW-0694">RNA-binding</keyword>
<organism evidence="8 9">
    <name type="scientific">Candidatus Scatomorpha intestinigallinarum</name>
    <dbReference type="NCBI Taxonomy" id="2840923"/>
    <lineage>
        <taxon>Bacteria</taxon>
        <taxon>Bacillati</taxon>
        <taxon>Bacillota</taxon>
        <taxon>Clostridia</taxon>
        <taxon>Eubacteriales</taxon>
        <taxon>Candidatus Scatomorpha</taxon>
    </lineage>
</organism>
<evidence type="ECO:0000313" key="9">
    <source>
        <dbReference type="Proteomes" id="UP000824238"/>
    </source>
</evidence>
<dbReference type="GO" id="GO:0003723">
    <property type="term" value="F:RNA binding"/>
    <property type="evidence" value="ECO:0007669"/>
    <property type="project" value="UniProtKB-KW"/>
</dbReference>
<dbReference type="CDD" id="cd02869">
    <property type="entry name" value="PseudoU_synth_RluA_like"/>
    <property type="match status" value="1"/>
</dbReference>